<feature type="region of interest" description="Disordered" evidence="1">
    <location>
        <begin position="78"/>
        <end position="124"/>
    </location>
</feature>
<evidence type="ECO:0000313" key="2">
    <source>
        <dbReference type="EMBL" id="CAG5039839.1"/>
    </source>
</evidence>
<accession>A0A8S3XT03</accession>
<proteinExistence type="predicted"/>
<dbReference type="OrthoDB" id="8197645at2759"/>
<sequence>MKLANEEKVRDIRKKVGLSFDIDLNQSPLSILTNQRLKLQCSKTTGKMDIPLKGCTLHDAFAALEDDEDLEPSYIFIETPDPSMHTDEESADEDQSGLIKNLSGRSATEKKKYSGATPCSVHKL</sequence>
<evidence type="ECO:0000313" key="3">
    <source>
        <dbReference type="Proteomes" id="UP000691718"/>
    </source>
</evidence>
<dbReference type="EMBL" id="CAJQZP010001340">
    <property type="protein sequence ID" value="CAG5039839.1"/>
    <property type="molecule type" value="Genomic_DNA"/>
</dbReference>
<comment type="caution">
    <text evidence="2">The sequence shown here is derived from an EMBL/GenBank/DDBJ whole genome shotgun (WGS) entry which is preliminary data.</text>
</comment>
<name>A0A8S3XT03_PARAO</name>
<gene>
    <name evidence="2" type="ORF">PAPOLLO_LOCUS21711</name>
</gene>
<organism evidence="2 3">
    <name type="scientific">Parnassius apollo</name>
    <name type="common">Apollo butterfly</name>
    <name type="synonym">Papilio apollo</name>
    <dbReference type="NCBI Taxonomy" id="110799"/>
    <lineage>
        <taxon>Eukaryota</taxon>
        <taxon>Metazoa</taxon>
        <taxon>Ecdysozoa</taxon>
        <taxon>Arthropoda</taxon>
        <taxon>Hexapoda</taxon>
        <taxon>Insecta</taxon>
        <taxon>Pterygota</taxon>
        <taxon>Neoptera</taxon>
        <taxon>Endopterygota</taxon>
        <taxon>Lepidoptera</taxon>
        <taxon>Glossata</taxon>
        <taxon>Ditrysia</taxon>
        <taxon>Papilionoidea</taxon>
        <taxon>Papilionidae</taxon>
        <taxon>Parnassiinae</taxon>
        <taxon>Parnassini</taxon>
        <taxon>Parnassius</taxon>
        <taxon>Parnassius</taxon>
    </lineage>
</organism>
<evidence type="ECO:0000256" key="1">
    <source>
        <dbReference type="SAM" id="MobiDB-lite"/>
    </source>
</evidence>
<protein>
    <submittedName>
        <fullName evidence="2">(apollo) hypothetical protein</fullName>
    </submittedName>
</protein>
<keyword evidence="3" id="KW-1185">Reference proteome</keyword>
<dbReference type="Proteomes" id="UP000691718">
    <property type="component" value="Unassembled WGS sequence"/>
</dbReference>
<reference evidence="2" key="1">
    <citation type="submission" date="2021-04" db="EMBL/GenBank/DDBJ databases">
        <authorList>
            <person name="Tunstrom K."/>
        </authorList>
    </citation>
    <scope>NUCLEOTIDE SEQUENCE</scope>
</reference>
<dbReference type="AlphaFoldDB" id="A0A8S3XT03"/>